<organism evidence="6 7">
    <name type="scientific">Mesosutterella multiformis</name>
    <dbReference type="NCBI Taxonomy" id="2259133"/>
    <lineage>
        <taxon>Bacteria</taxon>
        <taxon>Pseudomonadati</taxon>
        <taxon>Pseudomonadota</taxon>
        <taxon>Betaproteobacteria</taxon>
        <taxon>Burkholderiales</taxon>
        <taxon>Sutterellaceae</taxon>
        <taxon>Mesosutterella</taxon>
    </lineage>
</organism>
<comment type="caution">
    <text evidence="6">The sequence shown here is derived from an EMBL/GenBank/DDBJ whole genome shotgun (WGS) entry which is preliminary data.</text>
</comment>
<keyword evidence="7" id="KW-1185">Reference proteome</keyword>
<dbReference type="OrthoDB" id="8583877at2"/>
<gene>
    <name evidence="6" type="ORF">MESMUL_13210</name>
</gene>
<keyword evidence="3" id="KW-0238">DNA-binding</keyword>
<dbReference type="Pfam" id="PF00126">
    <property type="entry name" value="HTH_1"/>
    <property type="match status" value="1"/>
</dbReference>
<dbReference type="EMBL" id="BGZJ01000001">
    <property type="protein sequence ID" value="GBO93967.1"/>
    <property type="molecule type" value="Genomic_DNA"/>
</dbReference>
<keyword evidence="2" id="KW-0805">Transcription regulation</keyword>
<dbReference type="InterPro" id="IPR005119">
    <property type="entry name" value="LysR_subst-bd"/>
</dbReference>
<dbReference type="Gene3D" id="1.10.10.10">
    <property type="entry name" value="Winged helix-like DNA-binding domain superfamily/Winged helix DNA-binding domain"/>
    <property type="match status" value="1"/>
</dbReference>
<dbReference type="PANTHER" id="PTHR30118">
    <property type="entry name" value="HTH-TYPE TRANSCRIPTIONAL REGULATOR LEUO-RELATED"/>
    <property type="match status" value="1"/>
</dbReference>
<accession>A0A388SCA9</accession>
<dbReference type="InterPro" id="IPR036388">
    <property type="entry name" value="WH-like_DNA-bd_sf"/>
</dbReference>
<evidence type="ECO:0000256" key="3">
    <source>
        <dbReference type="ARBA" id="ARBA00023125"/>
    </source>
</evidence>
<evidence type="ECO:0000256" key="1">
    <source>
        <dbReference type="ARBA" id="ARBA00009437"/>
    </source>
</evidence>
<keyword evidence="4" id="KW-0804">Transcription</keyword>
<dbReference type="GO" id="GO:0003677">
    <property type="term" value="F:DNA binding"/>
    <property type="evidence" value="ECO:0007669"/>
    <property type="project" value="UniProtKB-KW"/>
</dbReference>
<sequence>MKESGEVTREELMLFTALWEKRSLTAAAEQLGIHLPKASRLLKSLRESFSDDLFIRIGNTMEPTRKASALLPRVAASLASLERLFAENTFDPAKLRRTFIVIANSQPLSRFGPVLLADLSRASPGSRVVFQQPGSGWSARLSDGSADAAVSPEGNIPNGFMELNASRCQYQIAMRPDHPLLRLPEITASDLAEYPECIVEASRFRGKRFLEDGRASDKTVVIPDGLAAPGFLLASDAWMVSCTLVIRDLFKPRYGLAAIPFPKDFRPFSEPPLLKIVWHPRTASDPAEQWFRGLLENAVKSACGNATA</sequence>
<dbReference type="Gene3D" id="3.40.190.10">
    <property type="entry name" value="Periplasmic binding protein-like II"/>
    <property type="match status" value="2"/>
</dbReference>
<dbReference type="InterPro" id="IPR050389">
    <property type="entry name" value="LysR-type_TF"/>
</dbReference>
<reference evidence="6 7" key="1">
    <citation type="journal article" date="2018" name="Int. J. Syst. Evol. Microbiol.">
        <title>Mesosutterella multiformis gen. nov., sp. nov., a member of the family Sutterellaceae and Sutterella megalosphaeroides sp. nov., isolated from human faeces.</title>
        <authorList>
            <person name="Sakamoto M."/>
            <person name="Ikeyama N."/>
            <person name="Kunihiro T."/>
            <person name="Iino T."/>
            <person name="Yuki M."/>
            <person name="Ohkuma M."/>
        </authorList>
    </citation>
    <scope>NUCLEOTIDE SEQUENCE [LARGE SCALE GENOMIC DNA]</scope>
    <source>
        <strain evidence="6 7">4NBBH2</strain>
    </source>
</reference>
<proteinExistence type="inferred from homology"/>
<dbReference type="GO" id="GO:0003700">
    <property type="term" value="F:DNA-binding transcription factor activity"/>
    <property type="evidence" value="ECO:0007669"/>
    <property type="project" value="InterPro"/>
</dbReference>
<protein>
    <submittedName>
        <fullName evidence="6">LysR family transcriptional regulator</fullName>
    </submittedName>
</protein>
<evidence type="ECO:0000313" key="6">
    <source>
        <dbReference type="EMBL" id="GBO93967.1"/>
    </source>
</evidence>
<comment type="similarity">
    <text evidence="1">Belongs to the LysR transcriptional regulatory family.</text>
</comment>
<evidence type="ECO:0000259" key="5">
    <source>
        <dbReference type="PROSITE" id="PS50931"/>
    </source>
</evidence>
<dbReference type="SUPFAM" id="SSF46785">
    <property type="entry name" value="Winged helix' DNA-binding domain"/>
    <property type="match status" value="1"/>
</dbReference>
<dbReference type="InterPro" id="IPR000847">
    <property type="entry name" value="LysR_HTH_N"/>
</dbReference>
<evidence type="ECO:0000256" key="2">
    <source>
        <dbReference type="ARBA" id="ARBA00023015"/>
    </source>
</evidence>
<dbReference type="Proteomes" id="UP000266091">
    <property type="component" value="Unassembled WGS sequence"/>
</dbReference>
<dbReference type="PANTHER" id="PTHR30118:SF15">
    <property type="entry name" value="TRANSCRIPTIONAL REGULATORY PROTEIN"/>
    <property type="match status" value="1"/>
</dbReference>
<evidence type="ECO:0000256" key="4">
    <source>
        <dbReference type="ARBA" id="ARBA00023163"/>
    </source>
</evidence>
<dbReference type="InterPro" id="IPR036390">
    <property type="entry name" value="WH_DNA-bd_sf"/>
</dbReference>
<evidence type="ECO:0000313" key="7">
    <source>
        <dbReference type="Proteomes" id="UP000266091"/>
    </source>
</evidence>
<dbReference type="Pfam" id="PF03466">
    <property type="entry name" value="LysR_substrate"/>
    <property type="match status" value="1"/>
</dbReference>
<dbReference type="AlphaFoldDB" id="A0A388SCA9"/>
<dbReference type="SUPFAM" id="SSF53850">
    <property type="entry name" value="Periplasmic binding protein-like II"/>
    <property type="match status" value="1"/>
</dbReference>
<dbReference type="PROSITE" id="PS50931">
    <property type="entry name" value="HTH_LYSR"/>
    <property type="match status" value="1"/>
</dbReference>
<name>A0A388SCA9_9BURK</name>
<feature type="domain" description="HTH lysR-type" evidence="5">
    <location>
        <begin position="12"/>
        <end position="64"/>
    </location>
</feature>
<dbReference type="RefSeq" id="WP_116270248.1">
    <property type="nucleotide sequence ID" value="NZ_BGZJ01000001.1"/>
</dbReference>